<dbReference type="AlphaFoldDB" id="A0A383AN46"/>
<evidence type="ECO:0000313" key="1">
    <source>
        <dbReference type="EMBL" id="SVE08990.1"/>
    </source>
</evidence>
<proteinExistence type="predicted"/>
<accession>A0A383AN46</accession>
<gene>
    <name evidence="1" type="ORF">METZ01_LOCUS461844</name>
</gene>
<dbReference type="EMBL" id="UINC01193389">
    <property type="protein sequence ID" value="SVE08990.1"/>
    <property type="molecule type" value="Genomic_DNA"/>
</dbReference>
<sequence>VSNINGSGVGSASTMQMFRVDWDREVGIIGYDVFNHIITLEGSNQVGNNSTTFAAWAYNGNLVELTGLTCIEWHGYYMWSVTQWETWLEENYGSPSSDTDHNLGYQIRNHFNNRYNDNRELQEQCGIGSWGYNYEYYRAHLFDIELQYGQALTFSWLPNGITVDINCDDGYGSGMGNGTSSSEGSYFGGQANCTVTGSTGSGWEMDYDWQRDDDGRVLYDTDGDGIGDTNNSDSGYRIPEFYIRWGCCVP</sequence>
<feature type="non-terminal residue" evidence="1">
    <location>
        <position position="1"/>
    </location>
</feature>
<reference evidence="1" key="1">
    <citation type="submission" date="2018-05" db="EMBL/GenBank/DDBJ databases">
        <authorList>
            <person name="Lanie J.A."/>
            <person name="Ng W.-L."/>
            <person name="Kazmierczak K.M."/>
            <person name="Andrzejewski T.M."/>
            <person name="Davidsen T.M."/>
            <person name="Wayne K.J."/>
            <person name="Tettelin H."/>
            <person name="Glass J.I."/>
            <person name="Rusch D."/>
            <person name="Podicherti R."/>
            <person name="Tsui H.-C.T."/>
            <person name="Winkler M.E."/>
        </authorList>
    </citation>
    <scope>NUCLEOTIDE SEQUENCE</scope>
</reference>
<protein>
    <submittedName>
        <fullName evidence="1">Uncharacterized protein</fullName>
    </submittedName>
</protein>
<feature type="non-terminal residue" evidence="1">
    <location>
        <position position="250"/>
    </location>
</feature>
<name>A0A383AN46_9ZZZZ</name>
<organism evidence="1">
    <name type="scientific">marine metagenome</name>
    <dbReference type="NCBI Taxonomy" id="408172"/>
    <lineage>
        <taxon>unclassified sequences</taxon>
        <taxon>metagenomes</taxon>
        <taxon>ecological metagenomes</taxon>
    </lineage>
</organism>